<sequence>MAGGLLKIPFGVYPLVAVMGGAVVGVGYFLAHKSVSPDVVWSRSKNPQPWNTVSQHETTKIYDPTGQYKKWNRFSSDKNSGKVEH</sequence>
<keyword evidence="1" id="KW-1133">Transmembrane helix</keyword>
<evidence type="ECO:0008006" key="4">
    <source>
        <dbReference type="Google" id="ProtNLM"/>
    </source>
</evidence>
<evidence type="ECO:0000256" key="1">
    <source>
        <dbReference type="SAM" id="Phobius"/>
    </source>
</evidence>
<dbReference type="PANTHER" id="PTHR14256:SF1">
    <property type="entry name" value="GEO09626P1"/>
    <property type="match status" value="1"/>
</dbReference>
<dbReference type="InterPro" id="IPR010530">
    <property type="entry name" value="B12D"/>
</dbReference>
<keyword evidence="1" id="KW-0472">Membrane</keyword>
<dbReference type="OMA" id="HTINQKY"/>
<feature type="transmembrane region" description="Helical" evidence="1">
    <location>
        <begin position="12"/>
        <end position="31"/>
    </location>
</feature>
<dbReference type="RefSeq" id="XP_016606120.1">
    <property type="nucleotide sequence ID" value="XM_016757546.1"/>
</dbReference>
<accession>A0A0L0H989</accession>
<dbReference type="EMBL" id="KQ257461">
    <property type="protein sequence ID" value="KNC98080.1"/>
    <property type="molecule type" value="Genomic_DNA"/>
</dbReference>
<organism evidence="2 3">
    <name type="scientific">Spizellomyces punctatus (strain DAOM BR117)</name>
    <dbReference type="NCBI Taxonomy" id="645134"/>
    <lineage>
        <taxon>Eukaryota</taxon>
        <taxon>Fungi</taxon>
        <taxon>Fungi incertae sedis</taxon>
        <taxon>Chytridiomycota</taxon>
        <taxon>Chytridiomycota incertae sedis</taxon>
        <taxon>Chytridiomycetes</taxon>
        <taxon>Spizellomycetales</taxon>
        <taxon>Spizellomycetaceae</taxon>
        <taxon>Spizellomyces</taxon>
    </lineage>
</organism>
<evidence type="ECO:0000313" key="3">
    <source>
        <dbReference type="Proteomes" id="UP000053201"/>
    </source>
</evidence>
<evidence type="ECO:0000313" key="2">
    <source>
        <dbReference type="EMBL" id="KNC98080.1"/>
    </source>
</evidence>
<dbReference type="InParanoid" id="A0A0L0H989"/>
<gene>
    <name evidence="2" type="ORF">SPPG_09386</name>
</gene>
<dbReference type="GeneID" id="27692511"/>
<dbReference type="Proteomes" id="UP000053201">
    <property type="component" value="Unassembled WGS sequence"/>
</dbReference>
<dbReference type="AlphaFoldDB" id="A0A0L0H989"/>
<keyword evidence="1" id="KW-0812">Transmembrane</keyword>
<dbReference type="STRING" id="645134.A0A0L0H989"/>
<dbReference type="OrthoDB" id="5511684at2759"/>
<name>A0A0L0H989_SPIPD</name>
<keyword evidence="3" id="KW-1185">Reference proteome</keyword>
<dbReference type="PANTHER" id="PTHR14256">
    <property type="entry name" value="NADH-UBIQUINONE OXIDOREDUCTASE MLRQ SUBUNIT"/>
    <property type="match status" value="1"/>
</dbReference>
<proteinExistence type="predicted"/>
<reference evidence="2 3" key="1">
    <citation type="submission" date="2009-08" db="EMBL/GenBank/DDBJ databases">
        <title>The Genome Sequence of Spizellomyces punctatus strain DAOM BR117.</title>
        <authorList>
            <consortium name="The Broad Institute Genome Sequencing Platform"/>
            <person name="Russ C."/>
            <person name="Cuomo C."/>
            <person name="Shea T."/>
            <person name="Young S.K."/>
            <person name="Zeng Q."/>
            <person name="Koehrsen M."/>
            <person name="Haas B."/>
            <person name="Borodovsky M."/>
            <person name="Guigo R."/>
            <person name="Alvarado L."/>
            <person name="Berlin A."/>
            <person name="Bochicchio J."/>
            <person name="Borenstein D."/>
            <person name="Chapman S."/>
            <person name="Chen Z."/>
            <person name="Engels R."/>
            <person name="Freedman E."/>
            <person name="Gellesch M."/>
            <person name="Goldberg J."/>
            <person name="Griggs A."/>
            <person name="Gujja S."/>
            <person name="Heiman D."/>
            <person name="Hepburn T."/>
            <person name="Howarth C."/>
            <person name="Jen D."/>
            <person name="Larson L."/>
            <person name="Lewis B."/>
            <person name="Mehta T."/>
            <person name="Park D."/>
            <person name="Pearson M."/>
            <person name="Roberts A."/>
            <person name="Saif S."/>
            <person name="Shenoy N."/>
            <person name="Sisk P."/>
            <person name="Stolte C."/>
            <person name="Sykes S."/>
            <person name="Thomson T."/>
            <person name="Walk T."/>
            <person name="White J."/>
            <person name="Yandava C."/>
            <person name="Burger G."/>
            <person name="Gray M.W."/>
            <person name="Holland P.W.H."/>
            <person name="King N."/>
            <person name="Lang F.B.F."/>
            <person name="Roger A.J."/>
            <person name="Ruiz-Trillo I."/>
            <person name="Lander E."/>
            <person name="Nusbaum C."/>
        </authorList>
    </citation>
    <scope>NUCLEOTIDE SEQUENCE [LARGE SCALE GENOMIC DNA]</scope>
    <source>
        <strain evidence="2 3">DAOM BR117</strain>
    </source>
</reference>
<protein>
    <recommendedName>
        <fullName evidence="4">NADH dehydrogenase [ubiquinone] 1 alpha subcomplex subunit 4</fullName>
    </recommendedName>
</protein>
<dbReference type="Pfam" id="PF06522">
    <property type="entry name" value="B12D"/>
    <property type="match status" value="1"/>
</dbReference>
<dbReference type="VEuPathDB" id="FungiDB:SPPG_09386"/>